<dbReference type="NCBIfam" id="TIGR00247">
    <property type="entry name" value="endolytic transglycosylase MltG"/>
    <property type="match status" value="1"/>
</dbReference>
<dbReference type="Pfam" id="PF02618">
    <property type="entry name" value="YceG"/>
    <property type="match status" value="1"/>
</dbReference>
<feature type="transmembrane region" description="Helical" evidence="7">
    <location>
        <begin position="7"/>
        <end position="28"/>
    </location>
</feature>
<comment type="catalytic activity">
    <reaction evidence="7">
        <text>a peptidoglycan chain = a peptidoglycan chain with N-acetyl-1,6-anhydromuramyl-[peptide] at the reducing end + a peptidoglycan chain with N-acetylglucosamine at the non-reducing end.</text>
        <dbReference type="EC" id="4.2.2.29"/>
    </reaction>
</comment>
<dbReference type="CDD" id="cd08010">
    <property type="entry name" value="MltG_like"/>
    <property type="match status" value="1"/>
</dbReference>
<accession>A0AAW5N4R7</accession>
<dbReference type="PANTHER" id="PTHR30518">
    <property type="entry name" value="ENDOLYTIC MUREIN TRANSGLYCOSYLASE"/>
    <property type="match status" value="1"/>
</dbReference>
<dbReference type="RefSeq" id="WP_235300521.1">
    <property type="nucleotide sequence ID" value="NZ_JADYTI010000004.1"/>
</dbReference>
<dbReference type="GO" id="GO:0071555">
    <property type="term" value="P:cell wall organization"/>
    <property type="evidence" value="ECO:0007669"/>
    <property type="project" value="UniProtKB-KW"/>
</dbReference>
<organism evidence="8 9">
    <name type="scientific">Phocaeicola barnesiae</name>
    <dbReference type="NCBI Taxonomy" id="376804"/>
    <lineage>
        <taxon>Bacteria</taxon>
        <taxon>Pseudomonadati</taxon>
        <taxon>Bacteroidota</taxon>
        <taxon>Bacteroidia</taxon>
        <taxon>Bacteroidales</taxon>
        <taxon>Bacteroidaceae</taxon>
        <taxon>Phocaeicola</taxon>
    </lineage>
</organism>
<evidence type="ECO:0000256" key="1">
    <source>
        <dbReference type="ARBA" id="ARBA00022475"/>
    </source>
</evidence>
<keyword evidence="6 7" id="KW-0961">Cell wall biogenesis/degradation</keyword>
<evidence type="ECO:0000256" key="4">
    <source>
        <dbReference type="ARBA" id="ARBA00023136"/>
    </source>
</evidence>
<dbReference type="GO" id="GO:0009252">
    <property type="term" value="P:peptidoglycan biosynthetic process"/>
    <property type="evidence" value="ECO:0007669"/>
    <property type="project" value="UniProtKB-UniRule"/>
</dbReference>
<evidence type="ECO:0000313" key="8">
    <source>
        <dbReference type="EMBL" id="MCR8872678.1"/>
    </source>
</evidence>
<sequence length="339" mass="38463">MRKKYIFLIVGIILVVVATGITGIITVMNHPFRIEKNTYLYIDADDNTDSICHKLTTQLQASSLKGFKLLTTVGGLDPIHPGAYRFSQSDNCLTVYRRLKSGAQTPVNLTLPSVRTVGKLLKTVSHQLMTDSSNLARLLMDSTYCAQIGYSTETLPCLFIPNTYEVYWTMTPEAFVKRMQKEHDRFWNEERKAKAQSIGLTPEEVVTLASIVEEETANNAEKPMVAGLYMNRLHAEMPLQADPTVKFALQDFGLRRILHAHLETESPYNTYKHTGLPPGPIRIPSIQGIESVLNYTRHDYLYMCAKEDFSGTHNFAATFTQHLANARKYQQELNRRKIK</sequence>
<dbReference type="EC" id="4.2.2.29" evidence="7"/>
<dbReference type="GO" id="GO:0008932">
    <property type="term" value="F:lytic endotransglycosylase activity"/>
    <property type="evidence" value="ECO:0007669"/>
    <property type="project" value="UniProtKB-UniRule"/>
</dbReference>
<keyword evidence="4 7" id="KW-0472">Membrane</keyword>
<protein>
    <recommendedName>
        <fullName evidence="7">Endolytic murein transglycosylase</fullName>
        <ecNumber evidence="7">4.2.2.29</ecNumber>
    </recommendedName>
    <alternativeName>
        <fullName evidence="7">Peptidoglycan lytic transglycosylase</fullName>
    </alternativeName>
    <alternativeName>
        <fullName evidence="7">Peptidoglycan polymerization terminase</fullName>
    </alternativeName>
</protein>
<evidence type="ECO:0000256" key="2">
    <source>
        <dbReference type="ARBA" id="ARBA00022692"/>
    </source>
</evidence>
<keyword evidence="3 7" id="KW-1133">Transmembrane helix</keyword>
<dbReference type="PANTHER" id="PTHR30518:SF2">
    <property type="entry name" value="ENDOLYTIC MUREIN TRANSGLYCOSYLASE"/>
    <property type="match status" value="1"/>
</dbReference>
<proteinExistence type="inferred from homology"/>
<feature type="site" description="Important for catalytic activity" evidence="7">
    <location>
        <position position="215"/>
    </location>
</feature>
<keyword evidence="9" id="KW-1185">Reference proteome</keyword>
<comment type="subcellular location">
    <subcellularLocation>
        <location evidence="7">Cell membrane</location>
        <topology evidence="7">Single-pass membrane protein</topology>
    </subcellularLocation>
</comment>
<dbReference type="AlphaFoldDB" id="A0AAW5N4R7"/>
<evidence type="ECO:0000256" key="7">
    <source>
        <dbReference type="HAMAP-Rule" id="MF_02065"/>
    </source>
</evidence>
<reference evidence="8 9" key="1">
    <citation type="submission" date="2022-08" db="EMBL/GenBank/DDBJ databases">
        <authorList>
            <person name="Zeman M."/>
            <person name="Kubasova T."/>
        </authorList>
    </citation>
    <scope>NUCLEOTIDE SEQUENCE [LARGE SCALE GENOMIC DNA]</scope>
    <source>
        <strain evidence="8 9">ET62</strain>
    </source>
</reference>
<name>A0AAW5N4R7_9BACT</name>
<dbReference type="GO" id="GO:0005886">
    <property type="term" value="C:plasma membrane"/>
    <property type="evidence" value="ECO:0007669"/>
    <property type="project" value="UniProtKB-SubCell"/>
</dbReference>
<dbReference type="InterPro" id="IPR003770">
    <property type="entry name" value="MLTG-like"/>
</dbReference>
<keyword evidence="5 7" id="KW-0456">Lyase</keyword>
<evidence type="ECO:0000256" key="6">
    <source>
        <dbReference type="ARBA" id="ARBA00023316"/>
    </source>
</evidence>
<comment type="caution">
    <text evidence="8">The sequence shown here is derived from an EMBL/GenBank/DDBJ whole genome shotgun (WGS) entry which is preliminary data.</text>
</comment>
<evidence type="ECO:0000256" key="5">
    <source>
        <dbReference type="ARBA" id="ARBA00023239"/>
    </source>
</evidence>
<keyword evidence="2 7" id="KW-0812">Transmembrane</keyword>
<evidence type="ECO:0000256" key="3">
    <source>
        <dbReference type="ARBA" id="ARBA00022989"/>
    </source>
</evidence>
<keyword evidence="1 7" id="KW-1003">Cell membrane</keyword>
<gene>
    <name evidence="7 8" type="primary">mltG</name>
    <name evidence="8" type="ORF">NW209_01365</name>
</gene>
<dbReference type="Gene3D" id="3.30.160.60">
    <property type="entry name" value="Classic Zinc Finger"/>
    <property type="match status" value="1"/>
</dbReference>
<comment type="function">
    <text evidence="7">Functions as a peptidoglycan terminase that cleaves nascent peptidoglycan strands endolytically to terminate their elongation.</text>
</comment>
<evidence type="ECO:0000313" key="9">
    <source>
        <dbReference type="Proteomes" id="UP001204579"/>
    </source>
</evidence>
<comment type="similarity">
    <text evidence="7">Belongs to the transglycosylase MltG family.</text>
</comment>
<dbReference type="HAMAP" id="MF_02065">
    <property type="entry name" value="MltG"/>
    <property type="match status" value="1"/>
</dbReference>
<dbReference type="Proteomes" id="UP001204579">
    <property type="component" value="Unassembled WGS sequence"/>
</dbReference>
<dbReference type="EMBL" id="JANRHJ010000001">
    <property type="protein sequence ID" value="MCR8872678.1"/>
    <property type="molecule type" value="Genomic_DNA"/>
</dbReference>